<dbReference type="GO" id="GO:0008168">
    <property type="term" value="F:methyltransferase activity"/>
    <property type="evidence" value="ECO:0007669"/>
    <property type="project" value="UniProtKB-KW"/>
</dbReference>
<dbReference type="EMBL" id="CP029185">
    <property type="protein sequence ID" value="AWH88366.1"/>
    <property type="molecule type" value="Genomic_DNA"/>
</dbReference>
<feature type="domain" description="Prepilin type IV endopeptidase peptidase" evidence="11">
    <location>
        <begin position="127"/>
        <end position="235"/>
    </location>
</feature>
<evidence type="ECO:0000256" key="7">
    <source>
        <dbReference type="ARBA" id="ARBA00023136"/>
    </source>
</evidence>
<gene>
    <name evidence="13" type="ORF">HYN51_07250</name>
</gene>
<dbReference type="KEGG" id="lpv:HYN51_07250"/>
<keyword evidence="14" id="KW-1185">Reference proteome</keyword>
<dbReference type="PANTHER" id="PTHR30487:SF0">
    <property type="entry name" value="PREPILIN LEADER PEPTIDASE_N-METHYLTRANSFERASE-RELATED"/>
    <property type="match status" value="1"/>
</dbReference>
<reference evidence="13 14" key="1">
    <citation type="journal article" date="2019" name="Int. J. Syst. Evol. Microbiol.">
        <title>Limnobaculum parvum gen. nov., sp. nov., isolated from a freshwater lake.</title>
        <authorList>
            <person name="Baek C."/>
            <person name="Shin S.K."/>
            <person name="Yi H."/>
        </authorList>
    </citation>
    <scope>NUCLEOTIDE SEQUENCE [LARGE SCALE GENOMIC DNA]</scope>
    <source>
        <strain evidence="13 14">HYN0051</strain>
    </source>
</reference>
<organism evidence="13 14">
    <name type="scientific">Limnobaculum parvum</name>
    <dbReference type="NCBI Taxonomy" id="2172103"/>
    <lineage>
        <taxon>Bacteria</taxon>
        <taxon>Pseudomonadati</taxon>
        <taxon>Pseudomonadota</taxon>
        <taxon>Gammaproteobacteria</taxon>
        <taxon>Enterobacterales</taxon>
        <taxon>Budviciaceae</taxon>
        <taxon>Limnobaculum</taxon>
    </lineage>
</organism>
<dbReference type="Pfam" id="PF06750">
    <property type="entry name" value="A24_N_bact"/>
    <property type="match status" value="1"/>
</dbReference>
<keyword evidence="9" id="KW-0645">Protease</keyword>
<feature type="transmembrane region" description="Helical" evidence="10">
    <location>
        <begin position="177"/>
        <end position="195"/>
    </location>
</feature>
<evidence type="ECO:0000256" key="8">
    <source>
        <dbReference type="RuleBase" id="RU003793"/>
    </source>
</evidence>
<evidence type="ECO:0000313" key="13">
    <source>
        <dbReference type="EMBL" id="AWH88366.1"/>
    </source>
</evidence>
<dbReference type="InterPro" id="IPR000045">
    <property type="entry name" value="Prepilin_IV_endopep_pep"/>
</dbReference>
<dbReference type="OrthoDB" id="9789291at2"/>
<keyword evidence="4" id="KW-0997">Cell inner membrane</keyword>
<evidence type="ECO:0000256" key="6">
    <source>
        <dbReference type="ARBA" id="ARBA00022989"/>
    </source>
</evidence>
<comment type="similarity">
    <text evidence="2 8">Belongs to the peptidase A24 family.</text>
</comment>
<dbReference type="PANTHER" id="PTHR30487">
    <property type="entry name" value="TYPE 4 PREPILIN-LIKE PROTEINS LEADER PEPTIDE-PROCESSING ENZYME"/>
    <property type="match status" value="1"/>
</dbReference>
<dbReference type="GO" id="GO:0005886">
    <property type="term" value="C:plasma membrane"/>
    <property type="evidence" value="ECO:0007669"/>
    <property type="project" value="UniProtKB-SubCell"/>
</dbReference>
<evidence type="ECO:0000256" key="5">
    <source>
        <dbReference type="ARBA" id="ARBA00022692"/>
    </source>
</evidence>
<dbReference type="RefSeq" id="WP_108900439.1">
    <property type="nucleotide sequence ID" value="NZ_CP029185.2"/>
</dbReference>
<proteinExistence type="inferred from homology"/>
<dbReference type="GO" id="GO:0004190">
    <property type="term" value="F:aspartic-type endopeptidase activity"/>
    <property type="evidence" value="ECO:0007669"/>
    <property type="project" value="UniProtKB-EC"/>
</dbReference>
<dbReference type="GO" id="GO:0006465">
    <property type="term" value="P:signal peptide processing"/>
    <property type="evidence" value="ECO:0007669"/>
    <property type="project" value="TreeGrafter"/>
</dbReference>
<name>A0A2Y9TXH2_9GAMM</name>
<dbReference type="EC" id="2.1.1.-" evidence="9"/>
<protein>
    <recommendedName>
        <fullName evidence="9">Prepilin leader peptidase/N-methyltransferase</fullName>
        <ecNumber evidence="9">2.1.1.-</ecNumber>
        <ecNumber evidence="9">3.4.23.43</ecNumber>
    </recommendedName>
</protein>
<dbReference type="GO" id="GO:0032259">
    <property type="term" value="P:methylation"/>
    <property type="evidence" value="ECO:0007669"/>
    <property type="project" value="UniProtKB-KW"/>
</dbReference>
<evidence type="ECO:0000256" key="9">
    <source>
        <dbReference type="RuleBase" id="RU003794"/>
    </source>
</evidence>
<feature type="transmembrane region" description="Helical" evidence="10">
    <location>
        <begin position="246"/>
        <end position="265"/>
    </location>
</feature>
<evidence type="ECO:0000256" key="1">
    <source>
        <dbReference type="ARBA" id="ARBA00004429"/>
    </source>
</evidence>
<feature type="transmembrane region" description="Helical" evidence="10">
    <location>
        <begin position="207"/>
        <end position="234"/>
    </location>
</feature>
<accession>A0A2Y9TXH2</accession>
<feature type="transmembrane region" description="Helical" evidence="10">
    <location>
        <begin position="154"/>
        <end position="171"/>
    </location>
</feature>
<evidence type="ECO:0000256" key="3">
    <source>
        <dbReference type="ARBA" id="ARBA00022475"/>
    </source>
</evidence>
<keyword evidence="7 10" id="KW-0472">Membrane</keyword>
<dbReference type="Proteomes" id="UP000244908">
    <property type="component" value="Chromosome"/>
</dbReference>
<keyword evidence="9" id="KW-0808">Transferase</keyword>
<comment type="subcellular location">
    <subcellularLocation>
        <location evidence="1">Cell inner membrane</location>
        <topology evidence="1">Multi-pass membrane protein</topology>
    </subcellularLocation>
    <subcellularLocation>
        <location evidence="9">Cell membrane</location>
        <topology evidence="9">Multi-pass membrane protein</topology>
    </subcellularLocation>
</comment>
<dbReference type="InterPro" id="IPR014032">
    <property type="entry name" value="Peptidase_A24A_bac"/>
</dbReference>
<keyword evidence="6 10" id="KW-1133">Transmembrane helix</keyword>
<dbReference type="Pfam" id="PF01478">
    <property type="entry name" value="Peptidase_A24"/>
    <property type="match status" value="1"/>
</dbReference>
<feature type="transmembrane region" description="Helical" evidence="10">
    <location>
        <begin position="123"/>
        <end position="142"/>
    </location>
</feature>
<feature type="domain" description="Prepilin peptidase A24 N-terminal" evidence="12">
    <location>
        <begin position="25"/>
        <end position="115"/>
    </location>
</feature>
<evidence type="ECO:0000256" key="10">
    <source>
        <dbReference type="SAM" id="Phobius"/>
    </source>
</evidence>
<dbReference type="EC" id="3.4.23.43" evidence="9"/>
<keyword evidence="5 9" id="KW-0812">Transmembrane</keyword>
<dbReference type="Gene3D" id="1.20.120.1220">
    <property type="match status" value="1"/>
</dbReference>
<dbReference type="InterPro" id="IPR010627">
    <property type="entry name" value="Prepilin_pept_A24_N"/>
</dbReference>
<sequence>MSSAEPLFFLLRGEYLWLLCLLSTLLGAIVGSFLGVVIERLPLMLNHQEGEPVLNLALPRSHCSQCLHVLHWWENVPIVSWLALRGRCSQCKIAIPARLLWIEVATALLFCLMAILMPSPERLLSSWILVSFLLALSLIDWWHMLLPDALTQPLLWLGLLINACGGAVNLADAVYGAVAGYLCLWLLYWLFWGLTGKEGLGYGDFKLLAALGAWLGWQALPFLCLIAGLLGMVIGGWKTWRAGKQMPFPFGPYLSISGAILFIFYNSHTYL</sequence>
<comment type="catalytic activity">
    <reaction evidence="9">
        <text>Typically cleaves a -Gly-|-Phe- bond to release an N-terminal, basic peptide of 5-8 residues from type IV prepilin, and then N-methylates the new N-terminal amino group, the methyl donor being S-adenosyl-L-methionine.</text>
        <dbReference type="EC" id="3.4.23.43"/>
    </reaction>
</comment>
<evidence type="ECO:0000259" key="12">
    <source>
        <dbReference type="Pfam" id="PF06750"/>
    </source>
</evidence>
<comment type="function">
    <text evidence="9">Plays an essential role in type IV pili and type II pseudopili formation by proteolytically removing the leader sequence from substrate proteins and subsequently monomethylating the alpha-amino group of the newly exposed N-terminal phenylalanine.</text>
</comment>
<dbReference type="InterPro" id="IPR050882">
    <property type="entry name" value="Prepilin_peptidase/N-MTase"/>
</dbReference>
<evidence type="ECO:0000256" key="4">
    <source>
        <dbReference type="ARBA" id="ARBA00022519"/>
    </source>
</evidence>
<keyword evidence="3" id="KW-1003">Cell membrane</keyword>
<keyword evidence="9" id="KW-0489">Methyltransferase</keyword>
<dbReference type="PRINTS" id="PR00864">
    <property type="entry name" value="PREPILNPTASE"/>
</dbReference>
<evidence type="ECO:0000313" key="14">
    <source>
        <dbReference type="Proteomes" id="UP000244908"/>
    </source>
</evidence>
<evidence type="ECO:0000256" key="2">
    <source>
        <dbReference type="ARBA" id="ARBA00005801"/>
    </source>
</evidence>
<evidence type="ECO:0000259" key="11">
    <source>
        <dbReference type="Pfam" id="PF01478"/>
    </source>
</evidence>
<keyword evidence="9" id="KW-0511">Multifunctional enzyme</keyword>
<dbReference type="AlphaFoldDB" id="A0A2Y9TXH2"/>
<keyword evidence="9" id="KW-0378">Hydrolase</keyword>
<feature type="transmembrane region" description="Helical" evidence="10">
    <location>
        <begin position="15"/>
        <end position="38"/>
    </location>
</feature>